<keyword evidence="4 7" id="KW-0406">Ion transport</keyword>
<dbReference type="SUPFAM" id="SSF47928">
    <property type="entry name" value="N-terminal domain of the delta subunit of the F1F0-ATP synthase"/>
    <property type="match status" value="1"/>
</dbReference>
<dbReference type="PANTHER" id="PTHR11910">
    <property type="entry name" value="ATP SYNTHASE DELTA CHAIN"/>
    <property type="match status" value="1"/>
</dbReference>
<dbReference type="NCBIfam" id="TIGR01145">
    <property type="entry name" value="ATP_synt_delta"/>
    <property type="match status" value="1"/>
</dbReference>
<evidence type="ECO:0000256" key="1">
    <source>
        <dbReference type="ARBA" id="ARBA00004370"/>
    </source>
</evidence>
<comment type="function">
    <text evidence="7">This protein is part of the stalk that links CF(0) to CF(1). It either transmits conformational changes from CF(0) to CF(1) or is implicated in proton conduction.</text>
</comment>
<keyword evidence="6 7" id="KW-0066">ATP synthesis</keyword>
<dbReference type="InterPro" id="IPR020781">
    <property type="entry name" value="ATPase_OSCP/d_CS"/>
</dbReference>
<comment type="subcellular location">
    <subcellularLocation>
        <location evidence="7">Cell membrane</location>
        <topology evidence="7">Peripheral membrane protein</topology>
    </subcellularLocation>
    <subcellularLocation>
        <location evidence="1">Membrane</location>
    </subcellularLocation>
</comment>
<evidence type="ECO:0000256" key="5">
    <source>
        <dbReference type="ARBA" id="ARBA00023136"/>
    </source>
</evidence>
<dbReference type="PROSITE" id="PS00389">
    <property type="entry name" value="ATPASE_DELTA"/>
    <property type="match status" value="1"/>
</dbReference>
<evidence type="ECO:0000256" key="4">
    <source>
        <dbReference type="ARBA" id="ARBA00023065"/>
    </source>
</evidence>
<organism evidence="8 9">
    <name type="scientific">Snuella lapsa</name>
    <dbReference type="NCBI Taxonomy" id="870481"/>
    <lineage>
        <taxon>Bacteria</taxon>
        <taxon>Pseudomonadati</taxon>
        <taxon>Bacteroidota</taxon>
        <taxon>Flavobacteriia</taxon>
        <taxon>Flavobacteriales</taxon>
        <taxon>Flavobacteriaceae</taxon>
        <taxon>Snuella</taxon>
    </lineage>
</organism>
<dbReference type="InterPro" id="IPR026015">
    <property type="entry name" value="ATP_synth_OSCP/delta_N_sf"/>
</dbReference>
<accession>A0ABP6XDW1</accession>
<dbReference type="HAMAP" id="MF_01416">
    <property type="entry name" value="ATP_synth_delta_bact"/>
    <property type="match status" value="1"/>
</dbReference>
<evidence type="ECO:0000313" key="9">
    <source>
        <dbReference type="Proteomes" id="UP001500954"/>
    </source>
</evidence>
<dbReference type="Gene3D" id="1.10.520.20">
    <property type="entry name" value="N-terminal domain of the delta subunit of the F1F0-ATP synthase"/>
    <property type="match status" value="1"/>
</dbReference>
<evidence type="ECO:0000256" key="3">
    <source>
        <dbReference type="ARBA" id="ARBA00022781"/>
    </source>
</evidence>
<comment type="caution">
    <text evidence="8">The sequence shown here is derived from an EMBL/GenBank/DDBJ whole genome shotgun (WGS) entry which is preliminary data.</text>
</comment>
<dbReference type="InterPro" id="IPR000711">
    <property type="entry name" value="ATPase_OSCP/dsu"/>
</dbReference>
<name>A0ABP6XDW1_9FLAO</name>
<keyword evidence="9" id="KW-1185">Reference proteome</keyword>
<keyword evidence="5 7" id="KW-0472">Membrane</keyword>
<dbReference type="Proteomes" id="UP001500954">
    <property type="component" value="Unassembled WGS sequence"/>
</dbReference>
<dbReference type="RefSeq" id="WP_345005301.1">
    <property type="nucleotide sequence ID" value="NZ_BAABCY010000036.1"/>
</dbReference>
<keyword evidence="7" id="KW-0139">CF(1)</keyword>
<dbReference type="Pfam" id="PF00213">
    <property type="entry name" value="OSCP"/>
    <property type="match status" value="1"/>
</dbReference>
<evidence type="ECO:0000256" key="7">
    <source>
        <dbReference type="HAMAP-Rule" id="MF_01416"/>
    </source>
</evidence>
<dbReference type="PRINTS" id="PR00125">
    <property type="entry name" value="ATPASEDELTA"/>
</dbReference>
<sequence>MAGARAAVRYAKAVLSLANGQNEADAVNNDMKLMATTIAENQELSDMLNNSVIKSEAKKAVLLAVFPNLNAISTGLFDLLITNKRISILNDIAIKYSDLYDMLNGKEIAQVTTALPLTKDLEAKVLAKVKTLTDKTVELQSIVDETILGGFILRVGDKQYDASVSNKLNKLKREFTLN</sequence>
<gene>
    <name evidence="7 8" type="primary">atpH</name>
    <name evidence="8" type="ORF">GCM10022395_15120</name>
</gene>
<keyword evidence="3 7" id="KW-0375">Hydrogen ion transport</keyword>
<evidence type="ECO:0000256" key="2">
    <source>
        <dbReference type="ARBA" id="ARBA00022448"/>
    </source>
</evidence>
<proteinExistence type="inferred from homology"/>
<evidence type="ECO:0000256" key="6">
    <source>
        <dbReference type="ARBA" id="ARBA00023310"/>
    </source>
</evidence>
<comment type="similarity">
    <text evidence="7">Belongs to the ATPase delta chain family.</text>
</comment>
<protein>
    <recommendedName>
        <fullName evidence="7">ATP synthase subunit delta</fullName>
    </recommendedName>
    <alternativeName>
        <fullName evidence="7">ATP synthase F(1) sector subunit delta</fullName>
    </alternativeName>
    <alternativeName>
        <fullName evidence="7">F-type ATPase subunit delta</fullName>
        <shortName evidence="7">F-ATPase subunit delta</shortName>
    </alternativeName>
</protein>
<keyword evidence="2 7" id="KW-0813">Transport</keyword>
<comment type="function">
    <text evidence="7">F(1)F(0) ATP synthase produces ATP from ADP in the presence of a proton or sodium gradient. F-type ATPases consist of two structural domains, F(1) containing the extramembraneous catalytic core and F(0) containing the membrane proton channel, linked together by a central stalk and a peripheral stalk. During catalysis, ATP synthesis in the catalytic domain of F(1) is coupled via a rotary mechanism of the central stalk subunits to proton translocation.</text>
</comment>
<keyword evidence="7" id="KW-1003">Cell membrane</keyword>
<reference evidence="9" key="1">
    <citation type="journal article" date="2019" name="Int. J. Syst. Evol. Microbiol.">
        <title>The Global Catalogue of Microorganisms (GCM) 10K type strain sequencing project: providing services to taxonomists for standard genome sequencing and annotation.</title>
        <authorList>
            <consortium name="The Broad Institute Genomics Platform"/>
            <consortium name="The Broad Institute Genome Sequencing Center for Infectious Disease"/>
            <person name="Wu L."/>
            <person name="Ma J."/>
        </authorList>
    </citation>
    <scope>NUCLEOTIDE SEQUENCE [LARGE SCALE GENOMIC DNA]</scope>
    <source>
        <strain evidence="9">JCM 17111</strain>
    </source>
</reference>
<evidence type="ECO:0000313" key="8">
    <source>
        <dbReference type="EMBL" id="GAA3565691.1"/>
    </source>
</evidence>
<dbReference type="EMBL" id="BAABCY010000036">
    <property type="protein sequence ID" value="GAA3565691.1"/>
    <property type="molecule type" value="Genomic_DNA"/>
</dbReference>